<evidence type="ECO:0000256" key="1">
    <source>
        <dbReference type="ARBA" id="ARBA00002663"/>
    </source>
</evidence>
<evidence type="ECO:0000313" key="9">
    <source>
        <dbReference type="EMBL" id="MEQ2520507.1"/>
    </source>
</evidence>
<keyword evidence="2 7" id="KW-0819">tRNA processing</keyword>
<dbReference type="InterPro" id="IPR014721">
    <property type="entry name" value="Ribsml_uS5_D2-typ_fold_subgr"/>
</dbReference>
<proteinExistence type="inferred from homology"/>
<dbReference type="Proteomes" id="UP001477672">
    <property type="component" value="Unassembled WGS sequence"/>
</dbReference>
<evidence type="ECO:0000256" key="3">
    <source>
        <dbReference type="ARBA" id="ARBA00022722"/>
    </source>
</evidence>
<dbReference type="PANTHER" id="PTHR33992">
    <property type="entry name" value="RIBONUCLEASE P PROTEIN COMPONENT"/>
    <property type="match status" value="1"/>
</dbReference>
<dbReference type="PROSITE" id="PS00648">
    <property type="entry name" value="RIBONUCLEASE_P"/>
    <property type="match status" value="1"/>
</dbReference>
<evidence type="ECO:0000256" key="4">
    <source>
        <dbReference type="ARBA" id="ARBA00022759"/>
    </source>
</evidence>
<accession>A0ABV1GF91</accession>
<dbReference type="NCBIfam" id="TIGR00188">
    <property type="entry name" value="rnpA"/>
    <property type="match status" value="1"/>
</dbReference>
<evidence type="ECO:0000256" key="7">
    <source>
        <dbReference type="HAMAP-Rule" id="MF_00227"/>
    </source>
</evidence>
<dbReference type="SUPFAM" id="SSF54211">
    <property type="entry name" value="Ribosomal protein S5 domain 2-like"/>
    <property type="match status" value="1"/>
</dbReference>
<dbReference type="InterPro" id="IPR000100">
    <property type="entry name" value="RNase_P"/>
</dbReference>
<protein>
    <recommendedName>
        <fullName evidence="7 8">Ribonuclease P protein component</fullName>
        <shortName evidence="7">RNase P protein</shortName>
        <shortName evidence="7">RNaseP protein</shortName>
        <ecNumber evidence="7 8">3.1.26.5</ecNumber>
    </recommendedName>
    <alternativeName>
        <fullName evidence="7">Protein C5</fullName>
    </alternativeName>
</protein>
<keyword evidence="6 7" id="KW-0694">RNA-binding</keyword>
<comment type="subunit">
    <text evidence="7">Consists of a catalytic RNA component (M1 or rnpB) and a protein subunit.</text>
</comment>
<dbReference type="RefSeq" id="WP_349216009.1">
    <property type="nucleotide sequence ID" value="NZ_JBBMFA010000091.1"/>
</dbReference>
<evidence type="ECO:0000256" key="2">
    <source>
        <dbReference type="ARBA" id="ARBA00022694"/>
    </source>
</evidence>
<evidence type="ECO:0000256" key="8">
    <source>
        <dbReference type="NCBIfam" id="TIGR00188"/>
    </source>
</evidence>
<dbReference type="EC" id="3.1.26.5" evidence="7 8"/>
<dbReference type="PANTHER" id="PTHR33992:SF1">
    <property type="entry name" value="RIBONUCLEASE P PROTEIN COMPONENT"/>
    <property type="match status" value="1"/>
</dbReference>
<gene>
    <name evidence="7 9" type="primary">rnpA</name>
    <name evidence="9" type="ORF">WMO24_08695</name>
</gene>
<comment type="function">
    <text evidence="1 7">RNaseP catalyzes the removal of the 5'-leader sequence from pre-tRNA to produce the mature 5'-terminus. It can also cleave other RNA substrates such as 4.5S RNA. The protein component plays an auxiliary but essential role in vivo by binding to the 5'-leader sequence and broadening the substrate specificity of the ribozyme.</text>
</comment>
<keyword evidence="4 7" id="KW-0255">Endonuclease</keyword>
<dbReference type="Gene3D" id="3.30.230.10">
    <property type="match status" value="1"/>
</dbReference>
<evidence type="ECO:0000256" key="6">
    <source>
        <dbReference type="ARBA" id="ARBA00022884"/>
    </source>
</evidence>
<evidence type="ECO:0000313" key="10">
    <source>
        <dbReference type="Proteomes" id="UP001477672"/>
    </source>
</evidence>
<dbReference type="HAMAP" id="MF_00227">
    <property type="entry name" value="RNase_P"/>
    <property type="match status" value="1"/>
</dbReference>
<keyword evidence="5 7" id="KW-0378">Hydrolase</keyword>
<dbReference type="GO" id="GO:0004526">
    <property type="term" value="F:ribonuclease P activity"/>
    <property type="evidence" value="ECO:0007669"/>
    <property type="project" value="UniProtKB-EC"/>
</dbReference>
<name>A0ABV1GF91_9FIRM</name>
<comment type="catalytic activity">
    <reaction evidence="7">
        <text>Endonucleolytic cleavage of RNA, removing 5'-extranucleotides from tRNA precursor.</text>
        <dbReference type="EC" id="3.1.26.5"/>
    </reaction>
</comment>
<dbReference type="Pfam" id="PF00825">
    <property type="entry name" value="Ribonuclease_P"/>
    <property type="match status" value="1"/>
</dbReference>
<keyword evidence="10" id="KW-1185">Reference proteome</keyword>
<dbReference type="EMBL" id="JBBMFA010000091">
    <property type="protein sequence ID" value="MEQ2520507.1"/>
    <property type="molecule type" value="Genomic_DNA"/>
</dbReference>
<reference evidence="9 10" key="1">
    <citation type="submission" date="2024-03" db="EMBL/GenBank/DDBJ databases">
        <title>Human intestinal bacterial collection.</title>
        <authorList>
            <person name="Pauvert C."/>
            <person name="Hitch T.C.A."/>
            <person name="Clavel T."/>
        </authorList>
    </citation>
    <scope>NUCLEOTIDE SEQUENCE [LARGE SCALE GENOMIC DNA]</scope>
    <source>
        <strain evidence="9 10">CLA-JM-H11</strain>
    </source>
</reference>
<comment type="similarity">
    <text evidence="7">Belongs to the RnpA family.</text>
</comment>
<evidence type="ECO:0000256" key="5">
    <source>
        <dbReference type="ARBA" id="ARBA00022801"/>
    </source>
</evidence>
<keyword evidence="3 7" id="KW-0540">Nuclease</keyword>
<dbReference type="InterPro" id="IPR020539">
    <property type="entry name" value="RNase_P_CS"/>
</dbReference>
<comment type="caution">
    <text evidence="9">The sequence shown here is derived from an EMBL/GenBank/DDBJ whole genome shotgun (WGS) entry which is preliminary data.</text>
</comment>
<sequence length="110" mass="12482">MRYEPITRNNDFVRAYSRGKSYVHSHIVLYVRKNRAGHTRVGLTASKKIGNAVMRNRARRVMRAALYQVLDRDLGPVDIVLVARGITPRLKSTKLAPTLQKLLQDAGLLQ</sequence>
<dbReference type="InterPro" id="IPR020568">
    <property type="entry name" value="Ribosomal_Su5_D2-typ_SF"/>
</dbReference>
<organism evidence="9 10">
    <name type="scientific">Ruthenibacterium intestinale</name>
    <dbReference type="NCBI Taxonomy" id="3133163"/>
    <lineage>
        <taxon>Bacteria</taxon>
        <taxon>Bacillati</taxon>
        <taxon>Bacillota</taxon>
        <taxon>Clostridia</taxon>
        <taxon>Eubacteriales</taxon>
        <taxon>Oscillospiraceae</taxon>
        <taxon>Ruthenibacterium</taxon>
    </lineage>
</organism>